<reference evidence="1" key="1">
    <citation type="journal article" date="2021" name="J. Hered.">
        <title>Genome Assembly of Salicaceae Populus deltoides (Eastern Cottonwood) I-69 Based on Nanopore Sequencing and Hi-C Technologies.</title>
        <authorList>
            <person name="Bai S."/>
            <person name="Wu H."/>
            <person name="Zhang J."/>
            <person name="Pan Z."/>
            <person name="Zhao W."/>
            <person name="Li Z."/>
            <person name="Tong C."/>
        </authorList>
    </citation>
    <scope>NUCLEOTIDE SEQUENCE</scope>
    <source>
        <tissue evidence="1">Leaf</tissue>
    </source>
</reference>
<dbReference type="AlphaFoldDB" id="A0A8T2Z4X7"/>
<feature type="non-terminal residue" evidence="1">
    <location>
        <position position="77"/>
    </location>
</feature>
<proteinExistence type="predicted"/>
<comment type="caution">
    <text evidence="1">The sequence shown here is derived from an EMBL/GenBank/DDBJ whole genome shotgun (WGS) entry which is preliminary data.</text>
</comment>
<protein>
    <submittedName>
        <fullName evidence="1">Uncharacterized protein</fullName>
    </submittedName>
</protein>
<evidence type="ECO:0000313" key="1">
    <source>
        <dbReference type="EMBL" id="KAH8512359.1"/>
    </source>
</evidence>
<dbReference type="Proteomes" id="UP000807159">
    <property type="component" value="Chromosome 3"/>
</dbReference>
<sequence>MAIYPTRSSAGHIMSFSLSFCMDNCCISGSNAYHVGKLVNCNIASRYNWSGCNHGWYCSSIGILFNHALVENTMAKF</sequence>
<dbReference type="EMBL" id="JACEGQ020000003">
    <property type="protein sequence ID" value="KAH8512359.1"/>
    <property type="molecule type" value="Genomic_DNA"/>
</dbReference>
<name>A0A8T2Z4X7_POPDE</name>
<accession>A0A8T2Z4X7</accession>
<evidence type="ECO:0000313" key="2">
    <source>
        <dbReference type="Proteomes" id="UP000807159"/>
    </source>
</evidence>
<gene>
    <name evidence="1" type="ORF">H0E87_005841</name>
</gene>
<keyword evidence="2" id="KW-1185">Reference proteome</keyword>
<organism evidence="1 2">
    <name type="scientific">Populus deltoides</name>
    <name type="common">Eastern poplar</name>
    <name type="synonym">Eastern cottonwood</name>
    <dbReference type="NCBI Taxonomy" id="3696"/>
    <lineage>
        <taxon>Eukaryota</taxon>
        <taxon>Viridiplantae</taxon>
        <taxon>Streptophyta</taxon>
        <taxon>Embryophyta</taxon>
        <taxon>Tracheophyta</taxon>
        <taxon>Spermatophyta</taxon>
        <taxon>Magnoliopsida</taxon>
        <taxon>eudicotyledons</taxon>
        <taxon>Gunneridae</taxon>
        <taxon>Pentapetalae</taxon>
        <taxon>rosids</taxon>
        <taxon>fabids</taxon>
        <taxon>Malpighiales</taxon>
        <taxon>Salicaceae</taxon>
        <taxon>Saliceae</taxon>
        <taxon>Populus</taxon>
    </lineage>
</organism>